<dbReference type="RefSeq" id="WP_073048717.1">
    <property type="nucleotide sequence ID" value="NZ_FQUO01000030.1"/>
</dbReference>
<name>A0A1M5JAY3_9BACT</name>
<dbReference type="InterPro" id="IPR027417">
    <property type="entry name" value="P-loop_NTPase"/>
</dbReference>
<dbReference type="EMBL" id="FQUO01000030">
    <property type="protein sequence ID" value="SHG37728.1"/>
    <property type="molecule type" value="Genomic_DNA"/>
</dbReference>
<evidence type="ECO:0000256" key="1">
    <source>
        <dbReference type="ARBA" id="ARBA00004651"/>
    </source>
</evidence>
<protein>
    <submittedName>
        <fullName evidence="7">TraM recognition site of TraD and TraG</fullName>
    </submittedName>
</protein>
<evidence type="ECO:0000256" key="2">
    <source>
        <dbReference type="ARBA" id="ARBA00022475"/>
    </source>
</evidence>
<organism evidence="7 8">
    <name type="scientific">Cnuella takakiae</name>
    <dbReference type="NCBI Taxonomy" id="1302690"/>
    <lineage>
        <taxon>Bacteria</taxon>
        <taxon>Pseudomonadati</taxon>
        <taxon>Bacteroidota</taxon>
        <taxon>Chitinophagia</taxon>
        <taxon>Chitinophagales</taxon>
        <taxon>Chitinophagaceae</taxon>
        <taxon>Cnuella</taxon>
    </lineage>
</organism>
<reference evidence="7 8" key="1">
    <citation type="submission" date="2016-11" db="EMBL/GenBank/DDBJ databases">
        <authorList>
            <person name="Jaros S."/>
            <person name="Januszkiewicz K."/>
            <person name="Wedrychowicz H."/>
        </authorList>
    </citation>
    <scope>NUCLEOTIDE SEQUENCE [LARGE SCALE GENOMIC DNA]</scope>
    <source>
        <strain evidence="7 8">DSM 26897</strain>
    </source>
</reference>
<dbReference type="Proteomes" id="UP000184368">
    <property type="component" value="Unassembled WGS sequence"/>
</dbReference>
<keyword evidence="4" id="KW-1133">Transmembrane helix</keyword>
<keyword evidence="5" id="KW-0472">Membrane</keyword>
<proteinExistence type="predicted"/>
<keyword evidence="3" id="KW-0812">Transmembrane</keyword>
<gene>
    <name evidence="7" type="ORF">SAMN05444008_1308</name>
</gene>
<keyword evidence="8" id="KW-1185">Reference proteome</keyword>
<sequence>MEFEEYAKTTLLSLSSDPANVWTVDDAMKGVSIMGGTGSGKTSASGKLLAMKYLQQGWGGLVLCAKTDEAEQWRQYCEDAGRSADYLHFHKGAVHEDGKFKGQEIVFNPIDYEMEREGEGAGETQNIVNIFMNIYRMGNRIANEGDTHEQRFWDTALKRCLSRIIDLLDLAGEPLSYQNMINVLLTSENVDIKKVAQGVKAVRERQADYLAEEENFCLKCLVMAFFNSEYQDTKSQDANAHHLATSYFTQAVNSMGKKTKSIIIESFMGLAEPFLSGLLHRHFSGATNIFPEQTYGHNIYDPDDTRKRVIVLDFAIKEFLDAGIIAQCVFKLMFQQAVERRNVEKYAKPAFLWCDEAQYFINPYDQIFLTTARSSRISTVYLSQNISNYLAVMGSGGDAKARVDSLMGNLSTKVFHANSDAETNEYASRLIGQEKQNLEGASYSRPHFSLEKTNTESLSTAYLPQVQPKEFTVLKSGGHLHNNKVEAYFMVSGRLWNIRENEEVVEKNHIKVTFTQRFRNKNQSYEH</sequence>
<dbReference type="SUPFAM" id="SSF52540">
    <property type="entry name" value="P-loop containing nucleoside triphosphate hydrolases"/>
    <property type="match status" value="1"/>
</dbReference>
<evidence type="ECO:0000259" key="6">
    <source>
        <dbReference type="Pfam" id="PF12696"/>
    </source>
</evidence>
<feature type="domain" description="TraD/TraG TraM recognition site" evidence="6">
    <location>
        <begin position="352"/>
        <end position="460"/>
    </location>
</feature>
<evidence type="ECO:0000313" key="7">
    <source>
        <dbReference type="EMBL" id="SHG37728.1"/>
    </source>
</evidence>
<evidence type="ECO:0000313" key="8">
    <source>
        <dbReference type="Proteomes" id="UP000184368"/>
    </source>
</evidence>
<evidence type="ECO:0000256" key="3">
    <source>
        <dbReference type="ARBA" id="ARBA00022692"/>
    </source>
</evidence>
<comment type="subcellular location">
    <subcellularLocation>
        <location evidence="1">Cell membrane</location>
        <topology evidence="1">Multi-pass membrane protein</topology>
    </subcellularLocation>
</comment>
<dbReference type="PANTHER" id="PTHR37937">
    <property type="entry name" value="CONJUGATIVE TRANSFER: DNA TRANSPORT"/>
    <property type="match status" value="1"/>
</dbReference>
<keyword evidence="2" id="KW-1003">Cell membrane</keyword>
<evidence type="ECO:0000256" key="5">
    <source>
        <dbReference type="ARBA" id="ARBA00023136"/>
    </source>
</evidence>
<dbReference type="Pfam" id="PF12696">
    <property type="entry name" value="TraG-D_C"/>
    <property type="match status" value="1"/>
</dbReference>
<dbReference type="InterPro" id="IPR051539">
    <property type="entry name" value="T4SS-coupling_protein"/>
</dbReference>
<dbReference type="GO" id="GO:0005886">
    <property type="term" value="C:plasma membrane"/>
    <property type="evidence" value="ECO:0007669"/>
    <property type="project" value="UniProtKB-SubCell"/>
</dbReference>
<dbReference type="InterPro" id="IPR032689">
    <property type="entry name" value="TraG-D_C"/>
</dbReference>
<accession>A0A1M5JAY3</accession>
<dbReference type="STRING" id="1302690.BUE76_00430"/>
<dbReference type="AlphaFoldDB" id="A0A1M5JAY3"/>
<dbReference type="PANTHER" id="PTHR37937:SF1">
    <property type="entry name" value="CONJUGATIVE TRANSFER: DNA TRANSPORT"/>
    <property type="match status" value="1"/>
</dbReference>
<dbReference type="Gene3D" id="3.40.50.300">
    <property type="entry name" value="P-loop containing nucleotide triphosphate hydrolases"/>
    <property type="match status" value="1"/>
</dbReference>
<evidence type="ECO:0000256" key="4">
    <source>
        <dbReference type="ARBA" id="ARBA00022989"/>
    </source>
</evidence>
<dbReference type="OrthoDB" id="179860at2"/>